<evidence type="ECO:0000256" key="2">
    <source>
        <dbReference type="SAM" id="Phobius"/>
    </source>
</evidence>
<feature type="transmembrane region" description="Helical" evidence="2">
    <location>
        <begin position="55"/>
        <end position="77"/>
    </location>
</feature>
<feature type="compositionally biased region" description="Low complexity" evidence="1">
    <location>
        <begin position="294"/>
        <end position="303"/>
    </location>
</feature>
<evidence type="ECO:0000259" key="3">
    <source>
        <dbReference type="Pfam" id="PF20152"/>
    </source>
</evidence>
<keyword evidence="2" id="KW-0812">Transmembrane</keyword>
<dbReference type="PANTHER" id="PTHR40465">
    <property type="entry name" value="CHROMOSOME 1, WHOLE GENOME SHOTGUN SEQUENCE"/>
    <property type="match status" value="1"/>
</dbReference>
<dbReference type="Proteomes" id="UP001437256">
    <property type="component" value="Unassembled WGS sequence"/>
</dbReference>
<protein>
    <recommendedName>
        <fullName evidence="3">DUF6534 domain-containing protein</fullName>
    </recommendedName>
</protein>
<sequence>MLRRLEHELSSELLNSTIGALEAGNMIACLLMGVVTIQTYYYYSKFPNDHVAVKTMQVAFVWLCELGHSICISHATYVMTIVSWSDFRVLDSPPKTLSTAIFFAALSTPLIQSFLAWRIKGMAGSWTLTLMCWLMSLARMAMALISFVQGIKMTSLQECLREWGWSIIATIVIGAANDVVITLSLIWVLTQRRSATASKSTLAVIDTLILWTLETGLLTSVAGVLMMIVLLAMPHNFIWLAVFTFLAKLYSNSLMAVLTGRDTLREKAGNVVELYPATGQFGNSTFRVRRDTPRTTTQTSQPTDSDEGFNFGTNKTMVYEATNSIGNGGTTNILISRDVVRD</sequence>
<keyword evidence="5" id="KW-1185">Reference proteome</keyword>
<feature type="region of interest" description="Disordered" evidence="1">
    <location>
        <begin position="286"/>
        <end position="310"/>
    </location>
</feature>
<accession>A0ABR2ZRE8</accession>
<dbReference type="InterPro" id="IPR045339">
    <property type="entry name" value="DUF6534"/>
</dbReference>
<evidence type="ECO:0000313" key="4">
    <source>
        <dbReference type="EMBL" id="KAL0063697.1"/>
    </source>
</evidence>
<feature type="transmembrane region" description="Helical" evidence="2">
    <location>
        <begin position="163"/>
        <end position="188"/>
    </location>
</feature>
<proteinExistence type="predicted"/>
<reference evidence="4 5" key="1">
    <citation type="submission" date="2024-05" db="EMBL/GenBank/DDBJ databases">
        <title>A draft genome resource for the thread blight pathogen Marasmius tenuissimus strain MS-2.</title>
        <authorList>
            <person name="Yulfo-Soto G.E."/>
            <person name="Baruah I.K."/>
            <person name="Amoako-Attah I."/>
            <person name="Bukari Y."/>
            <person name="Meinhardt L.W."/>
            <person name="Bailey B.A."/>
            <person name="Cohen S.P."/>
        </authorList>
    </citation>
    <scope>NUCLEOTIDE SEQUENCE [LARGE SCALE GENOMIC DNA]</scope>
    <source>
        <strain evidence="4 5">MS-2</strain>
    </source>
</reference>
<keyword evidence="2" id="KW-0472">Membrane</keyword>
<feature type="domain" description="DUF6534" evidence="3">
    <location>
        <begin position="175"/>
        <end position="262"/>
    </location>
</feature>
<feature type="transmembrane region" description="Helical" evidence="2">
    <location>
        <begin position="208"/>
        <end position="231"/>
    </location>
</feature>
<feature type="transmembrane region" description="Helical" evidence="2">
    <location>
        <begin position="97"/>
        <end position="116"/>
    </location>
</feature>
<evidence type="ECO:0000256" key="1">
    <source>
        <dbReference type="SAM" id="MobiDB-lite"/>
    </source>
</evidence>
<evidence type="ECO:0000313" key="5">
    <source>
        <dbReference type="Proteomes" id="UP001437256"/>
    </source>
</evidence>
<dbReference type="EMBL" id="JBBXMP010000075">
    <property type="protein sequence ID" value="KAL0063697.1"/>
    <property type="molecule type" value="Genomic_DNA"/>
</dbReference>
<comment type="caution">
    <text evidence="4">The sequence shown here is derived from an EMBL/GenBank/DDBJ whole genome shotgun (WGS) entry which is preliminary data.</text>
</comment>
<feature type="transmembrane region" description="Helical" evidence="2">
    <location>
        <begin position="128"/>
        <end position="151"/>
    </location>
</feature>
<name>A0ABR2ZRE8_9AGAR</name>
<dbReference type="PANTHER" id="PTHR40465:SF1">
    <property type="entry name" value="DUF6534 DOMAIN-CONTAINING PROTEIN"/>
    <property type="match status" value="1"/>
</dbReference>
<feature type="transmembrane region" description="Helical" evidence="2">
    <location>
        <begin position="20"/>
        <end position="43"/>
    </location>
</feature>
<organism evidence="4 5">
    <name type="scientific">Marasmius tenuissimus</name>
    <dbReference type="NCBI Taxonomy" id="585030"/>
    <lineage>
        <taxon>Eukaryota</taxon>
        <taxon>Fungi</taxon>
        <taxon>Dikarya</taxon>
        <taxon>Basidiomycota</taxon>
        <taxon>Agaricomycotina</taxon>
        <taxon>Agaricomycetes</taxon>
        <taxon>Agaricomycetidae</taxon>
        <taxon>Agaricales</taxon>
        <taxon>Marasmiineae</taxon>
        <taxon>Marasmiaceae</taxon>
        <taxon>Marasmius</taxon>
    </lineage>
</organism>
<gene>
    <name evidence="4" type="ORF">AAF712_009389</name>
</gene>
<keyword evidence="2" id="KW-1133">Transmembrane helix</keyword>
<dbReference type="Pfam" id="PF20152">
    <property type="entry name" value="DUF6534"/>
    <property type="match status" value="1"/>
</dbReference>
<feature type="transmembrane region" description="Helical" evidence="2">
    <location>
        <begin position="237"/>
        <end position="258"/>
    </location>
</feature>